<evidence type="ECO:0000313" key="2">
    <source>
        <dbReference type="EMBL" id="MPC13752.1"/>
    </source>
</evidence>
<keyword evidence="3" id="KW-1185">Reference proteome</keyword>
<sequence>MCRSVCAWRPFSAYWRVGGVRVCVSFPYTGLPALAAVRLPHLLQHTHSFTGYHHHHHYHHHALPHPSPRNRLRLTSQESSPPPRCFLFLSAPHCLLTKSPSPCTAAVVILKSISMDGRQPPSVNT</sequence>
<feature type="region of interest" description="Disordered" evidence="1">
    <location>
        <begin position="58"/>
        <end position="77"/>
    </location>
</feature>
<proteinExistence type="predicted"/>
<organism evidence="2 3">
    <name type="scientific">Portunus trituberculatus</name>
    <name type="common">Swimming crab</name>
    <name type="synonym">Neptunus trituberculatus</name>
    <dbReference type="NCBI Taxonomy" id="210409"/>
    <lineage>
        <taxon>Eukaryota</taxon>
        <taxon>Metazoa</taxon>
        <taxon>Ecdysozoa</taxon>
        <taxon>Arthropoda</taxon>
        <taxon>Crustacea</taxon>
        <taxon>Multicrustacea</taxon>
        <taxon>Malacostraca</taxon>
        <taxon>Eumalacostraca</taxon>
        <taxon>Eucarida</taxon>
        <taxon>Decapoda</taxon>
        <taxon>Pleocyemata</taxon>
        <taxon>Brachyura</taxon>
        <taxon>Eubrachyura</taxon>
        <taxon>Portunoidea</taxon>
        <taxon>Portunidae</taxon>
        <taxon>Portuninae</taxon>
        <taxon>Portunus</taxon>
    </lineage>
</organism>
<gene>
    <name evidence="2" type="ORF">E2C01_006496</name>
</gene>
<feature type="compositionally biased region" description="Basic residues" evidence="1">
    <location>
        <begin position="58"/>
        <end position="72"/>
    </location>
</feature>
<accession>A0A5B7CVC3</accession>
<evidence type="ECO:0000256" key="1">
    <source>
        <dbReference type="SAM" id="MobiDB-lite"/>
    </source>
</evidence>
<dbReference type="Proteomes" id="UP000324222">
    <property type="component" value="Unassembled WGS sequence"/>
</dbReference>
<dbReference type="AlphaFoldDB" id="A0A5B7CVC3"/>
<comment type="caution">
    <text evidence="2">The sequence shown here is derived from an EMBL/GenBank/DDBJ whole genome shotgun (WGS) entry which is preliminary data.</text>
</comment>
<reference evidence="2 3" key="1">
    <citation type="submission" date="2019-05" db="EMBL/GenBank/DDBJ databases">
        <title>Another draft genome of Portunus trituberculatus and its Hox gene families provides insights of decapod evolution.</title>
        <authorList>
            <person name="Jeong J.-H."/>
            <person name="Song I."/>
            <person name="Kim S."/>
            <person name="Choi T."/>
            <person name="Kim D."/>
            <person name="Ryu S."/>
            <person name="Kim W."/>
        </authorList>
    </citation>
    <scope>NUCLEOTIDE SEQUENCE [LARGE SCALE GENOMIC DNA]</scope>
    <source>
        <tissue evidence="2">Muscle</tissue>
    </source>
</reference>
<protein>
    <submittedName>
        <fullName evidence="2">Uncharacterized protein</fullName>
    </submittedName>
</protein>
<evidence type="ECO:0000313" key="3">
    <source>
        <dbReference type="Proteomes" id="UP000324222"/>
    </source>
</evidence>
<name>A0A5B7CVC3_PORTR</name>
<dbReference type="EMBL" id="VSRR010000303">
    <property type="protein sequence ID" value="MPC13752.1"/>
    <property type="molecule type" value="Genomic_DNA"/>
</dbReference>